<protein>
    <submittedName>
        <fullName evidence="2">Uncharacterized protein</fullName>
    </submittedName>
</protein>
<reference evidence="2 3" key="1">
    <citation type="submission" date="2018-03" db="EMBL/GenBank/DDBJ databases">
        <title>Aeromonas veronii whole genome sequencing and analysis.</title>
        <authorList>
            <person name="Xie H."/>
            <person name="Liu T."/>
            <person name="Wang K."/>
        </authorList>
    </citation>
    <scope>NUCLEOTIDE SEQUENCE [LARGE SCALE GENOMIC DNA]</scope>
    <source>
        <strain evidence="2 3">XH.VA.1</strain>
    </source>
</reference>
<name>A0A2T4MWI4_AERVE</name>
<dbReference type="Proteomes" id="UP000241986">
    <property type="component" value="Unassembled WGS sequence"/>
</dbReference>
<gene>
    <name evidence="2" type="ORF">DAA48_21115</name>
</gene>
<feature type="compositionally biased region" description="Acidic residues" evidence="1">
    <location>
        <begin position="81"/>
        <end position="90"/>
    </location>
</feature>
<dbReference type="Pfam" id="PF07130">
    <property type="entry name" value="YebG"/>
    <property type="match status" value="1"/>
</dbReference>
<dbReference type="EMBL" id="PZKL01000045">
    <property type="protein sequence ID" value="PTH78943.1"/>
    <property type="molecule type" value="Genomic_DNA"/>
</dbReference>
<comment type="caution">
    <text evidence="2">The sequence shown here is derived from an EMBL/GenBank/DDBJ whole genome shotgun (WGS) entry which is preliminary data.</text>
</comment>
<dbReference type="AlphaFoldDB" id="A0A2T4MWI4"/>
<sequence>MSIEALYEVVDRNGKSHGLFESKHVANRVEKRVDATFAIFDLLESAMPEATTEQRMAMAELLVTRREKILPTLRSVKDLPEDGEDDEEVDANTNQGEQAAAPESTAVQEQSAA</sequence>
<dbReference type="InterPro" id="IPR009813">
    <property type="entry name" value="Uncharacterised_YebG"/>
</dbReference>
<accession>A0A2T4MWI4</accession>
<organism evidence="2 3">
    <name type="scientific">Aeromonas veronii</name>
    <dbReference type="NCBI Taxonomy" id="654"/>
    <lineage>
        <taxon>Bacteria</taxon>
        <taxon>Pseudomonadati</taxon>
        <taxon>Pseudomonadota</taxon>
        <taxon>Gammaproteobacteria</taxon>
        <taxon>Aeromonadales</taxon>
        <taxon>Aeromonadaceae</taxon>
        <taxon>Aeromonas</taxon>
    </lineage>
</organism>
<dbReference type="RefSeq" id="WP_107684568.1">
    <property type="nucleotide sequence ID" value="NZ_PZKL01000045.1"/>
</dbReference>
<evidence type="ECO:0000256" key="1">
    <source>
        <dbReference type="SAM" id="MobiDB-lite"/>
    </source>
</evidence>
<evidence type="ECO:0000313" key="2">
    <source>
        <dbReference type="EMBL" id="PTH78943.1"/>
    </source>
</evidence>
<proteinExistence type="predicted"/>
<feature type="region of interest" description="Disordered" evidence="1">
    <location>
        <begin position="74"/>
        <end position="113"/>
    </location>
</feature>
<evidence type="ECO:0000313" key="3">
    <source>
        <dbReference type="Proteomes" id="UP000241986"/>
    </source>
</evidence>